<reference evidence="1 2" key="1">
    <citation type="submission" date="2016-10" db="EMBL/GenBank/DDBJ databases">
        <authorList>
            <person name="de Groot N.N."/>
        </authorList>
    </citation>
    <scope>NUCLEOTIDE SEQUENCE [LARGE SCALE GENOMIC DNA]</scope>
    <source>
        <strain evidence="1 2">CGMCC 4.1877</strain>
    </source>
</reference>
<name>A0A1I5HYN1_PSUAM</name>
<gene>
    <name evidence="1" type="ORF">SAMN05216207_10805</name>
</gene>
<organism evidence="1 2">
    <name type="scientific">Pseudonocardia ammonioxydans</name>
    <dbReference type="NCBI Taxonomy" id="260086"/>
    <lineage>
        <taxon>Bacteria</taxon>
        <taxon>Bacillati</taxon>
        <taxon>Actinomycetota</taxon>
        <taxon>Actinomycetes</taxon>
        <taxon>Pseudonocardiales</taxon>
        <taxon>Pseudonocardiaceae</taxon>
        <taxon>Pseudonocardia</taxon>
    </lineage>
</organism>
<dbReference type="AlphaFoldDB" id="A0A1I5HYN1"/>
<evidence type="ECO:0000313" key="1">
    <source>
        <dbReference type="EMBL" id="SFO53405.1"/>
    </source>
</evidence>
<keyword evidence="2" id="KW-1185">Reference proteome</keyword>
<dbReference type="STRING" id="260086.SAMN05216207_10805"/>
<proteinExistence type="predicted"/>
<dbReference type="Proteomes" id="UP000199614">
    <property type="component" value="Unassembled WGS sequence"/>
</dbReference>
<evidence type="ECO:0000313" key="2">
    <source>
        <dbReference type="Proteomes" id="UP000199614"/>
    </source>
</evidence>
<dbReference type="OrthoDB" id="3298018at2"/>
<accession>A0A1I5HYN1</accession>
<dbReference type="EMBL" id="FOUY01000080">
    <property type="protein sequence ID" value="SFO53405.1"/>
    <property type="molecule type" value="Genomic_DNA"/>
</dbReference>
<protein>
    <submittedName>
        <fullName evidence="1">Uncharacterized protein</fullName>
    </submittedName>
</protein>
<sequence>MKKLPPHTWDSNVAVAYEATQELINDVIGCYVALLNRERTSTRPDPERIRQLRAQIADCDQRQRTLDPGEGAEIAAVRSSYRHVLDGLRAELR</sequence>
<dbReference type="RefSeq" id="WP_093356716.1">
    <property type="nucleotide sequence ID" value="NZ_FOUY01000080.1"/>
</dbReference>